<feature type="non-terminal residue" evidence="1">
    <location>
        <position position="61"/>
    </location>
</feature>
<organism evidence="1">
    <name type="scientific">Tanacetum cinerariifolium</name>
    <name type="common">Dalmatian daisy</name>
    <name type="synonym">Chrysanthemum cinerariifolium</name>
    <dbReference type="NCBI Taxonomy" id="118510"/>
    <lineage>
        <taxon>Eukaryota</taxon>
        <taxon>Viridiplantae</taxon>
        <taxon>Streptophyta</taxon>
        <taxon>Embryophyta</taxon>
        <taxon>Tracheophyta</taxon>
        <taxon>Spermatophyta</taxon>
        <taxon>Magnoliopsida</taxon>
        <taxon>eudicotyledons</taxon>
        <taxon>Gunneridae</taxon>
        <taxon>Pentapetalae</taxon>
        <taxon>asterids</taxon>
        <taxon>campanulids</taxon>
        <taxon>Asterales</taxon>
        <taxon>Asteraceae</taxon>
        <taxon>Asteroideae</taxon>
        <taxon>Anthemideae</taxon>
        <taxon>Anthemidinae</taxon>
        <taxon>Tanacetum</taxon>
    </lineage>
</organism>
<proteinExistence type="predicted"/>
<reference evidence="1" key="1">
    <citation type="journal article" date="2019" name="Sci. Rep.">
        <title>Draft genome of Tanacetum cinerariifolium, the natural source of mosquito coil.</title>
        <authorList>
            <person name="Yamashiro T."/>
            <person name="Shiraishi A."/>
            <person name="Satake H."/>
            <person name="Nakayama K."/>
        </authorList>
    </citation>
    <scope>NUCLEOTIDE SEQUENCE</scope>
</reference>
<dbReference type="InterPro" id="IPR045261">
    <property type="entry name" value="MORC_ATPase"/>
</dbReference>
<sequence length="61" mass="6441">MADNGGGMTPDKMRGCMSLGYSEKSKLANTIGQYGNGFKTSTMRLGADVLVFTRNGGQDFG</sequence>
<comment type="caution">
    <text evidence="1">The sequence shown here is derived from an EMBL/GenBank/DDBJ whole genome shotgun (WGS) entry which is preliminary data.</text>
</comment>
<dbReference type="Gene3D" id="3.30.565.10">
    <property type="entry name" value="Histidine kinase-like ATPase, C-terminal domain"/>
    <property type="match status" value="1"/>
</dbReference>
<dbReference type="EMBL" id="BKCJ011134069">
    <property type="protein sequence ID" value="GFC91845.1"/>
    <property type="molecule type" value="Genomic_DNA"/>
</dbReference>
<accession>A0A699S3A8</accession>
<gene>
    <name evidence="1" type="ORF">Tci_863815</name>
</gene>
<dbReference type="InterPro" id="IPR036890">
    <property type="entry name" value="HATPase_C_sf"/>
</dbReference>
<dbReference type="Pfam" id="PF13589">
    <property type="entry name" value="HATPase_c_3"/>
    <property type="match status" value="1"/>
</dbReference>
<dbReference type="GO" id="GO:0016887">
    <property type="term" value="F:ATP hydrolysis activity"/>
    <property type="evidence" value="ECO:0007669"/>
    <property type="project" value="InterPro"/>
</dbReference>
<name>A0A699S3A8_TANCI</name>
<dbReference type="GO" id="GO:0005634">
    <property type="term" value="C:nucleus"/>
    <property type="evidence" value="ECO:0007669"/>
    <property type="project" value="TreeGrafter"/>
</dbReference>
<dbReference type="SUPFAM" id="SSF55874">
    <property type="entry name" value="ATPase domain of HSP90 chaperone/DNA topoisomerase II/histidine kinase"/>
    <property type="match status" value="1"/>
</dbReference>
<evidence type="ECO:0000313" key="1">
    <source>
        <dbReference type="EMBL" id="GFC91845.1"/>
    </source>
</evidence>
<protein>
    <submittedName>
        <fullName evidence="1">Protein microrchidia 7-like</fullName>
    </submittedName>
</protein>
<dbReference type="PANTHER" id="PTHR23336">
    <property type="entry name" value="ZINC FINGER CW-TYPE COILED-COIL DOMAIN PROTEIN 3"/>
    <property type="match status" value="1"/>
</dbReference>
<dbReference type="AlphaFoldDB" id="A0A699S3A8"/>
<dbReference type="PANTHER" id="PTHR23336:SF72">
    <property type="entry name" value="PROTEIN MICRORCHIDIA 5"/>
    <property type="match status" value="1"/>
</dbReference>